<comment type="caution">
    <text evidence="2">The sequence shown here is derived from an EMBL/GenBank/DDBJ whole genome shotgun (WGS) entry which is preliminary data.</text>
</comment>
<dbReference type="InterPro" id="IPR027417">
    <property type="entry name" value="P-loop_NTPase"/>
</dbReference>
<dbReference type="Pfam" id="PF22688">
    <property type="entry name" value="Hda_lid"/>
    <property type="match status" value="1"/>
</dbReference>
<dbReference type="InterPro" id="IPR003593">
    <property type="entry name" value="AAA+_ATPase"/>
</dbReference>
<dbReference type="Gene3D" id="1.10.8.60">
    <property type="match status" value="1"/>
</dbReference>
<proteinExistence type="predicted"/>
<name>A0A964T4Z2_9HYPH</name>
<protein>
    <recommendedName>
        <fullName evidence="1">AAA+ ATPase domain-containing protein</fullName>
    </recommendedName>
</protein>
<dbReference type="GO" id="GO:0006270">
    <property type="term" value="P:DNA replication initiation"/>
    <property type="evidence" value="ECO:0007669"/>
    <property type="project" value="TreeGrafter"/>
</dbReference>
<dbReference type="SUPFAM" id="SSF52540">
    <property type="entry name" value="P-loop containing nucleoside triphosphate hydrolases"/>
    <property type="match status" value="1"/>
</dbReference>
<dbReference type="SMART" id="SM00382">
    <property type="entry name" value="AAA"/>
    <property type="match status" value="1"/>
</dbReference>
<dbReference type="RefSeq" id="WP_161140842.1">
    <property type="nucleotide sequence ID" value="NZ_SPKJ01000039.1"/>
</dbReference>
<dbReference type="PANTHER" id="PTHR30050">
    <property type="entry name" value="CHROMOSOMAL REPLICATION INITIATOR PROTEIN DNAA"/>
    <property type="match status" value="1"/>
</dbReference>
<dbReference type="GO" id="GO:0005886">
    <property type="term" value="C:plasma membrane"/>
    <property type="evidence" value="ECO:0007669"/>
    <property type="project" value="TreeGrafter"/>
</dbReference>
<sequence length="234" mass="25260">MPTTTPRQLPLALGHDVQYGRGSYVVGPANRDALAFVERWPDWPGPVLVLSGPAGSGKTHLVHIWAERAGAAIVSGLDAESDGSIAALGRQPLAIDRIAPGRIPERLLFHLINTARENGTALLLAAREPPSAWQVGLPDLASRLRLAAHLRLGEPDEDQLRQVLVKLFTDRQIDVDRAVVDFMVKRMERSFTAAVRLVDTLDEEGLVAGRPITRALAAAVLARTGEAQAFPDSL</sequence>
<reference evidence="2" key="1">
    <citation type="submission" date="2019-03" db="EMBL/GenBank/DDBJ databases">
        <title>Afifella sp. nov., isolated from activated sludge.</title>
        <authorList>
            <person name="Li Q."/>
            <person name="Liu Y."/>
        </authorList>
    </citation>
    <scope>NUCLEOTIDE SEQUENCE</scope>
    <source>
        <strain evidence="2">L72</strain>
    </source>
</reference>
<gene>
    <name evidence="2" type="ORF">E4O86_12325</name>
</gene>
<organism evidence="2 3">
    <name type="scientific">Propylenella binzhouense</name>
    <dbReference type="NCBI Taxonomy" id="2555902"/>
    <lineage>
        <taxon>Bacteria</taxon>
        <taxon>Pseudomonadati</taxon>
        <taxon>Pseudomonadota</taxon>
        <taxon>Alphaproteobacteria</taxon>
        <taxon>Hyphomicrobiales</taxon>
        <taxon>Propylenellaceae</taxon>
        <taxon>Propylenella</taxon>
    </lineage>
</organism>
<dbReference type="InterPro" id="IPR055199">
    <property type="entry name" value="Hda_lid"/>
</dbReference>
<feature type="domain" description="AAA+ ATPase" evidence="1">
    <location>
        <begin position="44"/>
        <end position="179"/>
    </location>
</feature>
<accession>A0A964T4Z2</accession>
<dbReference type="GO" id="GO:0003688">
    <property type="term" value="F:DNA replication origin binding"/>
    <property type="evidence" value="ECO:0007669"/>
    <property type="project" value="TreeGrafter"/>
</dbReference>
<dbReference type="AlphaFoldDB" id="A0A964T4Z2"/>
<dbReference type="EMBL" id="SPKJ01000039">
    <property type="protein sequence ID" value="MYZ48495.1"/>
    <property type="molecule type" value="Genomic_DNA"/>
</dbReference>
<keyword evidence="3" id="KW-1185">Reference proteome</keyword>
<dbReference type="PANTHER" id="PTHR30050:SF5">
    <property type="entry name" value="DNAA REGULATORY INACTIVATOR HDA"/>
    <property type="match status" value="1"/>
</dbReference>
<evidence type="ECO:0000313" key="2">
    <source>
        <dbReference type="EMBL" id="MYZ48495.1"/>
    </source>
</evidence>
<dbReference type="OrthoDB" id="7390113at2"/>
<evidence type="ECO:0000259" key="1">
    <source>
        <dbReference type="SMART" id="SM00382"/>
    </source>
</evidence>
<dbReference type="Proteomes" id="UP000773614">
    <property type="component" value="Unassembled WGS sequence"/>
</dbReference>
<dbReference type="Gene3D" id="3.40.50.300">
    <property type="entry name" value="P-loop containing nucleotide triphosphate hydrolases"/>
    <property type="match status" value="1"/>
</dbReference>
<evidence type="ECO:0000313" key="3">
    <source>
        <dbReference type="Proteomes" id="UP000773614"/>
    </source>
</evidence>